<keyword evidence="2" id="KW-1185">Reference proteome</keyword>
<evidence type="ECO:0000313" key="1">
    <source>
        <dbReference type="EMBL" id="MBU5675646.1"/>
    </source>
</evidence>
<dbReference type="EMBL" id="JAHLQK010000001">
    <property type="protein sequence ID" value="MBU5675646.1"/>
    <property type="molecule type" value="Genomic_DNA"/>
</dbReference>
<accession>A0ABS6G2Q3</accession>
<evidence type="ECO:0008006" key="3">
    <source>
        <dbReference type="Google" id="ProtNLM"/>
    </source>
</evidence>
<protein>
    <recommendedName>
        <fullName evidence="3">Ferredoxin-dependent bilin reductase</fullName>
    </recommendedName>
</protein>
<organism evidence="1 2">
    <name type="scientific">Alkaliphilus flagellatus</name>
    <dbReference type="NCBI Taxonomy" id="2841507"/>
    <lineage>
        <taxon>Bacteria</taxon>
        <taxon>Bacillati</taxon>
        <taxon>Bacillota</taxon>
        <taxon>Clostridia</taxon>
        <taxon>Peptostreptococcales</taxon>
        <taxon>Natronincolaceae</taxon>
        <taxon>Alkaliphilus</taxon>
    </lineage>
</organism>
<comment type="caution">
    <text evidence="1">The sequence shown here is derived from an EMBL/GenBank/DDBJ whole genome shotgun (WGS) entry which is preliminary data.</text>
</comment>
<dbReference type="RefSeq" id="WP_216415111.1">
    <property type="nucleotide sequence ID" value="NZ_JAHLQK010000001.1"/>
</dbReference>
<evidence type="ECO:0000313" key="2">
    <source>
        <dbReference type="Proteomes" id="UP000779508"/>
    </source>
</evidence>
<proteinExistence type="predicted"/>
<name>A0ABS6G2Q3_9FIRM</name>
<sequence length="225" mass="26573">MIPLPLYNMSYLTNKYKHMSKIEVPKKVSEKSRIVSRGTLNIFEGKNLEKFVQMTIKGLNIYHYDFGIAYPANSATYPVFLYQIISAPKRVLVVVNYAFYKKDEIDRIKGFDNLLQLDLEHSDMLIKTFQPQDFLVDDVIPNAFSGLVRTTEIDKAYERVFNLFENWYEGIELNIESKKEDAADYNQWLSNFKEKFYRQDYGFTAAKKFLGEKWAKEVFENYLFC</sequence>
<reference evidence="1 2" key="1">
    <citation type="submission" date="2021-06" db="EMBL/GenBank/DDBJ databases">
        <authorList>
            <person name="Sun Q."/>
            <person name="Li D."/>
        </authorList>
    </citation>
    <scope>NUCLEOTIDE SEQUENCE [LARGE SCALE GENOMIC DNA]</scope>
    <source>
        <strain evidence="1 2">MSJ-5</strain>
    </source>
</reference>
<gene>
    <name evidence="1" type="ORF">KQI88_04385</name>
</gene>
<dbReference type="Proteomes" id="UP000779508">
    <property type="component" value="Unassembled WGS sequence"/>
</dbReference>